<dbReference type="RefSeq" id="WP_155735185.1">
    <property type="nucleotide sequence ID" value="NZ_JAQGFK010000173.1"/>
</dbReference>
<dbReference type="EMBL" id="JAQGFR010000122">
    <property type="protein sequence ID" value="MEB8513542.1"/>
    <property type="molecule type" value="Genomic_DNA"/>
</dbReference>
<proteinExistence type="predicted"/>
<evidence type="ECO:0000313" key="2">
    <source>
        <dbReference type="Proteomes" id="UP001308776"/>
    </source>
</evidence>
<organism evidence="1 2">
    <name type="scientific">Acidithiobacillus ferriphilus</name>
    <dbReference type="NCBI Taxonomy" id="1689834"/>
    <lineage>
        <taxon>Bacteria</taxon>
        <taxon>Pseudomonadati</taxon>
        <taxon>Pseudomonadota</taxon>
        <taxon>Acidithiobacillia</taxon>
        <taxon>Acidithiobacillales</taxon>
        <taxon>Acidithiobacillaceae</taxon>
        <taxon>Acidithiobacillus</taxon>
    </lineage>
</organism>
<dbReference type="Proteomes" id="UP001308776">
    <property type="component" value="Unassembled WGS sequence"/>
</dbReference>
<comment type="caution">
    <text evidence="1">The sequence shown here is derived from an EMBL/GenBank/DDBJ whole genome shotgun (WGS) entry which is preliminary data.</text>
</comment>
<keyword evidence="2" id="KW-1185">Reference proteome</keyword>
<gene>
    <name evidence="1" type="ORF">OW717_05745</name>
</gene>
<accession>A0ABU6FNB9</accession>
<evidence type="ECO:0000313" key="1">
    <source>
        <dbReference type="EMBL" id="MEB8513542.1"/>
    </source>
</evidence>
<sequence length="163" mass="18232">MMSQEDLKKQLMALREQGLKFTDCVHVFGVPVDTNTYALAAKARADESFDTMALDDDAVIADTTLGGAWVSCWIRIEDKEASEYRNTRLLMIIDLDERGVFKAHVDDMEGNIILTLSNEEDEDGELSLVRDGFIKHPRDTEGLLVYLKEMGMAPESASLEIQG</sequence>
<protein>
    <submittedName>
        <fullName evidence="1">Uncharacterized protein</fullName>
    </submittedName>
</protein>
<reference evidence="1 2" key="1">
    <citation type="submission" date="2022-11" db="EMBL/GenBank/DDBJ databases">
        <title>Comparative genomics analysis of Acidithiobacillus ferriphilus.</title>
        <authorList>
            <person name="Ma L."/>
        </authorList>
    </citation>
    <scope>NUCLEOTIDE SEQUENCE [LARGE SCALE GENOMIC DNA]</scope>
    <source>
        <strain evidence="1 2">DY15</strain>
    </source>
</reference>
<name>A0ABU6FNB9_9PROT</name>